<organism evidence="2 3">
    <name type="scientific">Olpidium bornovanus</name>
    <dbReference type="NCBI Taxonomy" id="278681"/>
    <lineage>
        <taxon>Eukaryota</taxon>
        <taxon>Fungi</taxon>
        <taxon>Fungi incertae sedis</taxon>
        <taxon>Olpidiomycota</taxon>
        <taxon>Olpidiomycotina</taxon>
        <taxon>Olpidiomycetes</taxon>
        <taxon>Olpidiales</taxon>
        <taxon>Olpidiaceae</taxon>
        <taxon>Olpidium</taxon>
    </lineage>
</organism>
<protein>
    <submittedName>
        <fullName evidence="2">Uncharacterized protein</fullName>
    </submittedName>
</protein>
<evidence type="ECO:0000313" key="2">
    <source>
        <dbReference type="EMBL" id="KAG5457843.1"/>
    </source>
</evidence>
<feature type="compositionally biased region" description="Basic and acidic residues" evidence="1">
    <location>
        <begin position="40"/>
        <end position="54"/>
    </location>
</feature>
<dbReference type="AlphaFoldDB" id="A0A8H7ZQK9"/>
<dbReference type="Proteomes" id="UP000673691">
    <property type="component" value="Unassembled WGS sequence"/>
</dbReference>
<keyword evidence="3" id="KW-1185">Reference proteome</keyword>
<accession>A0A8H7ZQK9</accession>
<evidence type="ECO:0000256" key="1">
    <source>
        <dbReference type="SAM" id="MobiDB-lite"/>
    </source>
</evidence>
<evidence type="ECO:0000313" key="3">
    <source>
        <dbReference type="Proteomes" id="UP000673691"/>
    </source>
</evidence>
<feature type="region of interest" description="Disordered" evidence="1">
    <location>
        <begin position="1"/>
        <end position="54"/>
    </location>
</feature>
<name>A0A8H7ZQK9_9FUNG</name>
<sequence>LPPGGGRGGFPAWTSRHTVTTPPHPPPSPPHLTSPLPLPPEEHAARHGRSIERGADLRIQGGVLAV</sequence>
<gene>
    <name evidence="2" type="ORF">BJ554DRAFT_2043</name>
</gene>
<dbReference type="EMBL" id="JAEFCI010009381">
    <property type="protein sequence ID" value="KAG5457843.1"/>
    <property type="molecule type" value="Genomic_DNA"/>
</dbReference>
<reference evidence="2 3" key="1">
    <citation type="journal article" name="Sci. Rep.">
        <title>Genome-scale phylogenetic analyses confirm Olpidium as the closest living zoosporic fungus to the non-flagellated, terrestrial fungi.</title>
        <authorList>
            <person name="Chang Y."/>
            <person name="Rochon D."/>
            <person name="Sekimoto S."/>
            <person name="Wang Y."/>
            <person name="Chovatia M."/>
            <person name="Sandor L."/>
            <person name="Salamov A."/>
            <person name="Grigoriev I.V."/>
            <person name="Stajich J.E."/>
            <person name="Spatafora J.W."/>
        </authorList>
    </citation>
    <scope>NUCLEOTIDE SEQUENCE [LARGE SCALE GENOMIC DNA]</scope>
    <source>
        <strain evidence="2">S191</strain>
    </source>
</reference>
<comment type="caution">
    <text evidence="2">The sequence shown here is derived from an EMBL/GenBank/DDBJ whole genome shotgun (WGS) entry which is preliminary data.</text>
</comment>
<proteinExistence type="predicted"/>
<feature type="compositionally biased region" description="Pro residues" evidence="1">
    <location>
        <begin position="22"/>
        <end position="39"/>
    </location>
</feature>
<feature type="non-terminal residue" evidence="2">
    <location>
        <position position="1"/>
    </location>
</feature>